<dbReference type="InterPro" id="IPR015824">
    <property type="entry name" value="Phosphoglycerate_kinase_N"/>
</dbReference>
<evidence type="ECO:0000313" key="16">
    <source>
        <dbReference type="EMBL" id="AHG90846.1"/>
    </source>
</evidence>
<dbReference type="PATRIC" id="fig|861299.3.peg.3361"/>
<dbReference type="GO" id="GO:0043531">
    <property type="term" value="F:ADP binding"/>
    <property type="evidence" value="ECO:0007669"/>
    <property type="project" value="TreeGrafter"/>
</dbReference>
<dbReference type="InParanoid" id="W0RJA1"/>
<dbReference type="InterPro" id="IPR036043">
    <property type="entry name" value="Phosphoglycerate_kinase_sf"/>
</dbReference>
<dbReference type="Pfam" id="PF00162">
    <property type="entry name" value="PGK"/>
    <property type="match status" value="1"/>
</dbReference>
<comment type="subunit">
    <text evidence="4 12">Monomer.</text>
</comment>
<dbReference type="OrthoDB" id="9808460at2"/>
<feature type="binding site" evidence="12 14">
    <location>
        <position position="325"/>
    </location>
    <ligand>
        <name>ATP</name>
        <dbReference type="ChEBI" id="CHEBI:30616"/>
    </ligand>
</feature>
<dbReference type="AlphaFoldDB" id="W0RJA1"/>
<protein>
    <recommendedName>
        <fullName evidence="6 12">Phosphoglycerate kinase</fullName>
        <ecNumber evidence="5 12">2.7.2.3</ecNumber>
    </recommendedName>
</protein>
<keyword evidence="10 12" id="KW-0067">ATP-binding</keyword>
<evidence type="ECO:0000256" key="11">
    <source>
        <dbReference type="ARBA" id="ARBA00023152"/>
    </source>
</evidence>
<evidence type="ECO:0000256" key="12">
    <source>
        <dbReference type="HAMAP-Rule" id="MF_00145"/>
    </source>
</evidence>
<feature type="binding site" evidence="12 13">
    <location>
        <begin position="62"/>
        <end position="65"/>
    </location>
    <ligand>
        <name>substrate</name>
    </ligand>
</feature>
<dbReference type="GO" id="GO:0004618">
    <property type="term" value="F:phosphoglycerate kinase activity"/>
    <property type="evidence" value="ECO:0007669"/>
    <property type="project" value="UniProtKB-UniRule"/>
</dbReference>
<evidence type="ECO:0000256" key="10">
    <source>
        <dbReference type="ARBA" id="ARBA00022840"/>
    </source>
</evidence>
<comment type="catalytic activity">
    <reaction evidence="1 12 15">
        <text>(2R)-3-phosphoglycerate + ATP = (2R)-3-phospho-glyceroyl phosphate + ADP</text>
        <dbReference type="Rhea" id="RHEA:14801"/>
        <dbReference type="ChEBI" id="CHEBI:30616"/>
        <dbReference type="ChEBI" id="CHEBI:57604"/>
        <dbReference type="ChEBI" id="CHEBI:58272"/>
        <dbReference type="ChEBI" id="CHEBI:456216"/>
        <dbReference type="EC" id="2.7.2.3"/>
    </reaction>
</comment>
<dbReference type="PRINTS" id="PR00477">
    <property type="entry name" value="PHGLYCKINASE"/>
</dbReference>
<feature type="binding site" evidence="12 14">
    <location>
        <begin position="354"/>
        <end position="357"/>
    </location>
    <ligand>
        <name>ATP</name>
        <dbReference type="ChEBI" id="CHEBI:30616"/>
    </ligand>
</feature>
<evidence type="ECO:0000256" key="7">
    <source>
        <dbReference type="ARBA" id="ARBA00022679"/>
    </source>
</evidence>
<dbReference type="GO" id="GO:0005829">
    <property type="term" value="C:cytosol"/>
    <property type="evidence" value="ECO:0007669"/>
    <property type="project" value="TreeGrafter"/>
</dbReference>
<evidence type="ECO:0000256" key="6">
    <source>
        <dbReference type="ARBA" id="ARBA00016471"/>
    </source>
</evidence>
<sequence>MATKTIRDLTDEQLRGKRALVRVDFNVPLDGGKVGDDTRIVAALPTIQYLVERGARVVLFSHLGRPKAAPDPKYSMRPVAERLAELMPGTKVEFCPASDGDEAVQCTERLQPGGVVVLENTRFLPGEEKNDPALSKAFARLGDVYVNDAFGSAHRAHASTEGVAHLLRPAVAGFLMEKELAYLGQALSDPKRPFVAILGGAKISGKLDVIEQLLPKVDRMLIGGAMANTFFKAMGLETGTSLVEDDRVEMAKSLLSKGGDKLVLPVDAVVAPELKSDARTTVVARDAVPADQAMYDVGPRTVDAFAKEIRAAKTVVWNGPMGVFETPPFDAGTLGVARALAEATAAGATTVVGGGDSAAAIAQAGLEDRVTHVSTGGGASLEFLEGKVLPGVAALDTRDA</sequence>
<keyword evidence="8 12" id="KW-0547">Nucleotide-binding</keyword>
<dbReference type="RefSeq" id="WP_025412312.1">
    <property type="nucleotide sequence ID" value="NZ_CP007128.1"/>
</dbReference>
<dbReference type="CDD" id="cd00318">
    <property type="entry name" value="Phosphoglycerate_kinase"/>
    <property type="match status" value="1"/>
</dbReference>
<comment type="pathway">
    <text evidence="2 12">Carbohydrate degradation; glycolysis; pyruvate from D-glyceraldehyde 3-phosphate: step 2/5.</text>
</comment>
<keyword evidence="11 12" id="KW-0324">Glycolysis</keyword>
<dbReference type="PANTHER" id="PTHR11406:SF23">
    <property type="entry name" value="PHOSPHOGLYCERATE KINASE 1, CHLOROPLASTIC-RELATED"/>
    <property type="match status" value="1"/>
</dbReference>
<dbReference type="UniPathway" id="UPA00109">
    <property type="reaction ID" value="UER00185"/>
</dbReference>
<keyword evidence="7 12" id="KW-0808">Transferase</keyword>
<comment type="subcellular location">
    <subcellularLocation>
        <location evidence="12">Cytoplasm</location>
    </subcellularLocation>
</comment>
<feature type="binding site" evidence="12 13">
    <location>
        <begin position="24"/>
        <end position="26"/>
    </location>
    <ligand>
        <name>substrate</name>
    </ligand>
</feature>
<dbReference type="SUPFAM" id="SSF53748">
    <property type="entry name" value="Phosphoglycerate kinase"/>
    <property type="match status" value="1"/>
</dbReference>
<organism evidence="16 17">
    <name type="scientific">Gemmatirosa kalamazoonensis</name>
    <dbReference type="NCBI Taxonomy" id="861299"/>
    <lineage>
        <taxon>Bacteria</taxon>
        <taxon>Pseudomonadati</taxon>
        <taxon>Gemmatimonadota</taxon>
        <taxon>Gemmatimonadia</taxon>
        <taxon>Gemmatimonadales</taxon>
        <taxon>Gemmatimonadaceae</taxon>
        <taxon>Gemmatirosa</taxon>
    </lineage>
</organism>
<dbReference type="Gene3D" id="3.40.50.1260">
    <property type="entry name" value="Phosphoglycerate kinase, N-terminal domain"/>
    <property type="match status" value="2"/>
</dbReference>
<dbReference type="EMBL" id="CP007128">
    <property type="protein sequence ID" value="AHG90846.1"/>
    <property type="molecule type" value="Genomic_DNA"/>
</dbReference>
<evidence type="ECO:0000256" key="15">
    <source>
        <dbReference type="RuleBase" id="RU000532"/>
    </source>
</evidence>
<comment type="similarity">
    <text evidence="3 12 15">Belongs to the phosphoglycerate kinase family.</text>
</comment>
<dbReference type="GO" id="GO:0006096">
    <property type="term" value="P:glycolytic process"/>
    <property type="evidence" value="ECO:0007669"/>
    <property type="project" value="UniProtKB-UniRule"/>
</dbReference>
<evidence type="ECO:0000256" key="3">
    <source>
        <dbReference type="ARBA" id="ARBA00008982"/>
    </source>
</evidence>
<name>W0RJA1_9BACT</name>
<comment type="caution">
    <text evidence="12">Lacks conserved residue(s) required for the propagation of feature annotation.</text>
</comment>
<feature type="binding site" evidence="13">
    <location>
        <position position="39"/>
    </location>
    <ligand>
        <name>(2R)-3-phosphoglycerate</name>
        <dbReference type="ChEBI" id="CHEBI:58272"/>
    </ligand>
</feature>
<dbReference type="InterPro" id="IPR001576">
    <property type="entry name" value="Phosphoglycerate_kinase"/>
</dbReference>
<dbReference type="GO" id="GO:0006094">
    <property type="term" value="P:gluconeogenesis"/>
    <property type="evidence" value="ECO:0007669"/>
    <property type="project" value="TreeGrafter"/>
</dbReference>
<evidence type="ECO:0000256" key="5">
    <source>
        <dbReference type="ARBA" id="ARBA00013061"/>
    </source>
</evidence>
<dbReference type="Proteomes" id="UP000019151">
    <property type="component" value="Chromosome"/>
</dbReference>
<keyword evidence="17" id="KW-1185">Reference proteome</keyword>
<evidence type="ECO:0000313" key="17">
    <source>
        <dbReference type="Proteomes" id="UP000019151"/>
    </source>
</evidence>
<evidence type="ECO:0000256" key="1">
    <source>
        <dbReference type="ARBA" id="ARBA00000642"/>
    </source>
</evidence>
<dbReference type="eggNOG" id="COG0126">
    <property type="taxonomic scope" value="Bacteria"/>
</dbReference>
<feature type="binding site" evidence="12 14">
    <location>
        <position position="206"/>
    </location>
    <ligand>
        <name>ATP</name>
        <dbReference type="ChEBI" id="CHEBI:30616"/>
    </ligand>
</feature>
<feature type="binding site" evidence="13">
    <location>
        <position position="155"/>
    </location>
    <ligand>
        <name>(2R)-3-phosphoglycerate</name>
        <dbReference type="ChEBI" id="CHEBI:58272"/>
    </ligand>
</feature>
<feature type="binding site" evidence="12">
    <location>
        <position position="155"/>
    </location>
    <ligand>
        <name>substrate</name>
    </ligand>
</feature>
<keyword evidence="9 12" id="KW-0418">Kinase</keyword>
<dbReference type="PIRSF" id="PIRSF000724">
    <property type="entry name" value="Pgk"/>
    <property type="match status" value="1"/>
</dbReference>
<feature type="binding site" evidence="13">
    <location>
        <position position="122"/>
    </location>
    <ligand>
        <name>(2R)-3-phosphoglycerate</name>
        <dbReference type="ChEBI" id="CHEBI:58272"/>
    </ligand>
</feature>
<dbReference type="STRING" id="861299.J421_3309"/>
<feature type="binding site" evidence="12">
    <location>
        <position position="122"/>
    </location>
    <ligand>
        <name>substrate</name>
    </ligand>
</feature>
<dbReference type="EC" id="2.7.2.3" evidence="5 12"/>
<dbReference type="GO" id="GO:0005524">
    <property type="term" value="F:ATP binding"/>
    <property type="evidence" value="ECO:0007669"/>
    <property type="project" value="UniProtKB-KW"/>
</dbReference>
<evidence type="ECO:0000256" key="8">
    <source>
        <dbReference type="ARBA" id="ARBA00022741"/>
    </source>
</evidence>
<evidence type="ECO:0000256" key="2">
    <source>
        <dbReference type="ARBA" id="ARBA00004838"/>
    </source>
</evidence>
<gene>
    <name evidence="12" type="primary">pgk</name>
    <name evidence="16" type="ORF">J421_3309</name>
</gene>
<accession>W0RJA1</accession>
<evidence type="ECO:0000256" key="13">
    <source>
        <dbReference type="PIRSR" id="PIRSR000724-1"/>
    </source>
</evidence>
<reference evidence="16 17" key="1">
    <citation type="journal article" date="2014" name="Genome Announc.">
        <title>Genome Sequence and Methylome of Soil Bacterium Gemmatirosa kalamazoonensis KBS708T, a Member of the Rarely Cultivated Gemmatimonadetes Phylum.</title>
        <authorList>
            <person name="Debruyn J.M."/>
            <person name="Radosevich M."/>
            <person name="Wommack K.E."/>
            <person name="Polson S.W."/>
            <person name="Hauser L.J."/>
            <person name="Fawaz M.N."/>
            <person name="Korlach J."/>
            <person name="Tsai Y.C."/>
        </authorList>
    </citation>
    <scope>NUCLEOTIDE SEQUENCE [LARGE SCALE GENOMIC DNA]</scope>
    <source>
        <strain evidence="16 17">KBS708</strain>
    </source>
</reference>
<keyword evidence="12" id="KW-0963">Cytoplasm</keyword>
<dbReference type="HOGENOM" id="CLU_025427_0_2_0"/>
<evidence type="ECO:0000256" key="9">
    <source>
        <dbReference type="ARBA" id="ARBA00022777"/>
    </source>
</evidence>
<evidence type="ECO:0000256" key="14">
    <source>
        <dbReference type="PIRSR" id="PIRSR000724-2"/>
    </source>
</evidence>
<dbReference type="HAMAP" id="MF_00145">
    <property type="entry name" value="Phosphoglyc_kinase"/>
    <property type="match status" value="1"/>
</dbReference>
<evidence type="ECO:0000256" key="4">
    <source>
        <dbReference type="ARBA" id="ARBA00011245"/>
    </source>
</evidence>
<dbReference type="PANTHER" id="PTHR11406">
    <property type="entry name" value="PHOSPHOGLYCERATE KINASE"/>
    <property type="match status" value="1"/>
</dbReference>
<feature type="binding site" evidence="12">
    <location>
        <position position="39"/>
    </location>
    <ligand>
        <name>substrate</name>
    </ligand>
</feature>
<dbReference type="KEGG" id="gba:J421_3309"/>
<dbReference type="FunFam" id="3.40.50.1260:FF:000006">
    <property type="entry name" value="Phosphoglycerate kinase"/>
    <property type="match status" value="1"/>
</dbReference>
<dbReference type="FunFam" id="3.40.50.1260:FF:000003">
    <property type="entry name" value="Phosphoglycerate kinase"/>
    <property type="match status" value="1"/>
</dbReference>
<proteinExistence type="inferred from homology"/>
<dbReference type="FunCoup" id="W0RJA1">
    <property type="interactions" value="454"/>
</dbReference>